<dbReference type="NCBIfam" id="NF001664">
    <property type="entry name" value="PRK00431.1-6"/>
    <property type="match status" value="1"/>
</dbReference>
<protein>
    <submittedName>
        <fullName evidence="2">Macro domain-containing protein</fullName>
    </submittedName>
</protein>
<accession>A0ABQ2GFS7</accession>
<dbReference type="Gene3D" id="3.40.220.10">
    <property type="entry name" value="Leucine Aminopeptidase, subunit E, domain 1"/>
    <property type="match status" value="1"/>
</dbReference>
<dbReference type="InterPro" id="IPR043472">
    <property type="entry name" value="Macro_dom-like"/>
</dbReference>
<dbReference type="EMBL" id="BMNW01000001">
    <property type="protein sequence ID" value="GGL93207.1"/>
    <property type="molecule type" value="Genomic_DNA"/>
</dbReference>
<keyword evidence="3" id="KW-1185">Reference proteome</keyword>
<reference evidence="3" key="1">
    <citation type="journal article" date="2019" name="Int. J. Syst. Evol. Microbiol.">
        <title>The Global Catalogue of Microorganisms (GCM) 10K type strain sequencing project: providing services to taxonomists for standard genome sequencing and annotation.</title>
        <authorList>
            <consortium name="The Broad Institute Genomics Platform"/>
            <consortium name="The Broad Institute Genome Sequencing Center for Infectious Disease"/>
            <person name="Wu L."/>
            <person name="Ma J."/>
        </authorList>
    </citation>
    <scope>NUCLEOTIDE SEQUENCE [LARGE SCALE GENOMIC DNA]</scope>
    <source>
        <strain evidence="3">JCM 13501</strain>
    </source>
</reference>
<dbReference type="RefSeq" id="WP_188864066.1">
    <property type="nucleotide sequence ID" value="NZ_BMNW01000001.1"/>
</dbReference>
<comment type="caution">
    <text evidence="2">The sequence shown here is derived from an EMBL/GenBank/DDBJ whole genome shotgun (WGS) entry which is preliminary data.</text>
</comment>
<dbReference type="CDD" id="cd02908">
    <property type="entry name" value="Macro_OAADPr_deacetylase"/>
    <property type="match status" value="1"/>
</dbReference>
<dbReference type="SMART" id="SM00506">
    <property type="entry name" value="A1pp"/>
    <property type="match status" value="1"/>
</dbReference>
<dbReference type="SUPFAM" id="SSF52949">
    <property type="entry name" value="Macro domain-like"/>
    <property type="match status" value="1"/>
</dbReference>
<dbReference type="PANTHER" id="PTHR11106">
    <property type="entry name" value="GANGLIOSIDE INDUCED DIFFERENTIATION ASSOCIATED PROTEIN 2-RELATED"/>
    <property type="match status" value="1"/>
</dbReference>
<feature type="domain" description="Macro" evidence="1">
    <location>
        <begin position="1"/>
        <end position="168"/>
    </location>
</feature>
<evidence type="ECO:0000313" key="2">
    <source>
        <dbReference type="EMBL" id="GGL93207.1"/>
    </source>
</evidence>
<dbReference type="Proteomes" id="UP000616499">
    <property type="component" value="Unassembled WGS sequence"/>
</dbReference>
<evidence type="ECO:0000259" key="1">
    <source>
        <dbReference type="PROSITE" id="PS51154"/>
    </source>
</evidence>
<sequence length="168" mass="17541">MKIHVWQGDITALDVDVIVNAANEKLLGGSGVDGAIHQAAGPDLLAYCQRLGGCPTGEAKLTPGFNLQSRFIIHTVGPLWKGGEAGEAEQLASCYRNTLALAESIDARTIAFPAISCGAYEYPAEQAACIAVSVLHEPRPEGSSICEVILVAYSSEMASVLADAKAGR</sequence>
<dbReference type="InterPro" id="IPR002589">
    <property type="entry name" value="Macro_dom"/>
</dbReference>
<organism evidence="2 3">
    <name type="scientific">Pseudomonas asuensis</name>
    <dbReference type="NCBI Taxonomy" id="1825787"/>
    <lineage>
        <taxon>Bacteria</taxon>
        <taxon>Pseudomonadati</taxon>
        <taxon>Pseudomonadota</taxon>
        <taxon>Gammaproteobacteria</taxon>
        <taxon>Pseudomonadales</taxon>
        <taxon>Pseudomonadaceae</taxon>
        <taxon>Pseudomonas</taxon>
    </lineage>
</organism>
<dbReference type="Pfam" id="PF01661">
    <property type="entry name" value="Macro"/>
    <property type="match status" value="1"/>
</dbReference>
<evidence type="ECO:0000313" key="3">
    <source>
        <dbReference type="Proteomes" id="UP000616499"/>
    </source>
</evidence>
<name>A0ABQ2GFS7_9PSED</name>
<proteinExistence type="predicted"/>
<dbReference type="PROSITE" id="PS51154">
    <property type="entry name" value="MACRO"/>
    <property type="match status" value="1"/>
</dbReference>
<gene>
    <name evidence="2" type="ORF">GCM10009425_00330</name>
</gene>
<dbReference type="PANTHER" id="PTHR11106:SF27">
    <property type="entry name" value="MACRO DOMAIN-CONTAINING PROTEIN"/>
    <property type="match status" value="1"/>
</dbReference>